<dbReference type="CAZy" id="GT4">
    <property type="family name" value="Glycosyltransferase Family 4"/>
</dbReference>
<organism evidence="4 5">
    <name type="scientific">Bacillus spizizenii (strain ATCC 23059 / NRRL B-14472 / W23)</name>
    <name type="common">Bacillus subtilis subsp. spizizenii</name>
    <dbReference type="NCBI Taxonomy" id="655816"/>
    <lineage>
        <taxon>Bacteria</taxon>
        <taxon>Bacillati</taxon>
        <taxon>Bacillota</taxon>
        <taxon>Bacilli</taxon>
        <taxon>Bacillales</taxon>
        <taxon>Bacillaceae</taxon>
        <taxon>Bacillus</taxon>
    </lineage>
</organism>
<dbReference type="EMBL" id="CP002183">
    <property type="protein sequence ID" value="ADM39035.1"/>
    <property type="molecule type" value="Genomic_DNA"/>
</dbReference>
<dbReference type="InterPro" id="IPR028098">
    <property type="entry name" value="Glyco_trans_4-like_N"/>
</dbReference>
<evidence type="ECO:0000313" key="5">
    <source>
        <dbReference type="Proteomes" id="UP000002233"/>
    </source>
</evidence>
<dbReference type="Proteomes" id="UP000002233">
    <property type="component" value="Chromosome"/>
</dbReference>
<dbReference type="InterPro" id="IPR001296">
    <property type="entry name" value="Glyco_trans_1"/>
</dbReference>
<dbReference type="HOGENOM" id="CLU_009583_38_2_9"/>
<dbReference type="SUPFAM" id="SSF53756">
    <property type="entry name" value="UDP-Glycosyltransferase/glycogen phosphorylase"/>
    <property type="match status" value="1"/>
</dbReference>
<evidence type="ECO:0000313" key="4">
    <source>
        <dbReference type="EMBL" id="ADM39035.1"/>
    </source>
</evidence>
<protein>
    <submittedName>
        <fullName evidence="4">Putative glucosyltransferase</fullName>
    </submittedName>
</protein>
<dbReference type="KEGG" id="bss:BSUW23_14990"/>
<dbReference type="AlphaFoldDB" id="E0TYB3"/>
<name>E0TYB3_BACSH</name>
<gene>
    <name evidence="4" type="primary">ytcC</name>
    <name evidence="4" type="ordered locus">BSUW23_14990</name>
</gene>
<reference evidence="4 5" key="2">
    <citation type="journal article" date="2011" name="Microbiology">
        <title>The genome sequence of Bacillus subtilis subsp. spizizenii W23: insights into speciation within the B. subtilis complex and into the history of B. subtilis genetics.</title>
        <authorList>
            <person name="Zeigler D.R."/>
        </authorList>
    </citation>
    <scope>NUCLEOTIDE SEQUENCE [LARGE SCALE GENOMIC DNA]</scope>
    <source>
        <strain evidence="5">ATCC 23059 / NRRL B-14472 / W23</strain>
    </source>
</reference>
<evidence type="ECO:0000259" key="3">
    <source>
        <dbReference type="Pfam" id="PF13439"/>
    </source>
</evidence>
<accession>E0TYB3</accession>
<dbReference type="PANTHER" id="PTHR12526:SF638">
    <property type="entry name" value="SPORE COAT PROTEIN SA"/>
    <property type="match status" value="1"/>
</dbReference>
<dbReference type="Gene3D" id="3.40.50.2000">
    <property type="entry name" value="Glycogen Phosphorylase B"/>
    <property type="match status" value="2"/>
</dbReference>
<dbReference type="Pfam" id="PF13439">
    <property type="entry name" value="Glyco_transf_4"/>
    <property type="match status" value="1"/>
</dbReference>
<feature type="domain" description="Glycosyltransferase subfamily 4-like N-terminal" evidence="3">
    <location>
        <begin position="70"/>
        <end position="166"/>
    </location>
</feature>
<evidence type="ECO:0000256" key="1">
    <source>
        <dbReference type="ARBA" id="ARBA00009481"/>
    </source>
</evidence>
<proteinExistence type="inferred from homology"/>
<reference key="1">
    <citation type="submission" date="2010-08" db="EMBL/GenBank/DDBJ databases">
        <authorList>
            <person name="Zeigler D.R."/>
        </authorList>
    </citation>
    <scope>NUCLEOTIDE SEQUENCE</scope>
    <source>
        <strain>W23</strain>
    </source>
</reference>
<dbReference type="Pfam" id="PF00534">
    <property type="entry name" value="Glycos_transf_1"/>
    <property type="match status" value="1"/>
</dbReference>
<comment type="similarity">
    <text evidence="1">Belongs to the glycosyltransferase group 1 family. Glycosyltransferase 4 subfamily.</text>
</comment>
<dbReference type="PANTHER" id="PTHR12526">
    <property type="entry name" value="GLYCOSYLTRANSFERASE"/>
    <property type="match status" value="1"/>
</dbReference>
<feature type="domain" description="Glycosyl transferase family 1" evidence="2">
    <location>
        <begin position="181"/>
        <end position="356"/>
    </location>
</feature>
<dbReference type="CDD" id="cd03801">
    <property type="entry name" value="GT4_PimA-like"/>
    <property type="match status" value="1"/>
</dbReference>
<keyword evidence="4" id="KW-0808">Transferase</keyword>
<dbReference type="GO" id="GO:0016757">
    <property type="term" value="F:glycosyltransferase activity"/>
    <property type="evidence" value="ECO:0007669"/>
    <property type="project" value="InterPro"/>
</dbReference>
<sequence length="409" mass="46220">MKMKLAFICTEKLPAPAVRGGAIQMMIDGVTPYFSNRYDLTIFSIEDPSLPKKETKDGVQYIHLPKEHYREAVAEELRASSFDLIHVFNRPLNVSLYKKASPNSKIVLSLHNEMFSEKKMTFAQGKEVLDNVSMITTVSEFIKQTVIERFPEAVDITQVVYSGVDIHSYPPVWTMKGSAIRETYRKKYGVEDKKVILFAGRLSPTKGPHLLIHSMKRILQQHPDAVLVIAGGKWFSDDGENQYVTYLRKLALPYRDHVIFTKFIPADDIPNLFLMADVFVCSSQWNEPLARVNYEAMAAGTPLITTNRGGNGEVVKHEVNGLVIDSYNKPSSFAKAIDRAFTDQELMNKITKNGRHNVESLFTFTHAAKRLNAVYQSVLTPENKQFSPPLLTQNLDLSSINQLFVKAKS</sequence>
<evidence type="ECO:0000259" key="2">
    <source>
        <dbReference type="Pfam" id="PF00534"/>
    </source>
</evidence>